<evidence type="ECO:0000313" key="2">
    <source>
        <dbReference type="Proteomes" id="UP001205843"/>
    </source>
</evidence>
<dbReference type="AlphaFoldDB" id="A0AAE3KCM4"/>
<accession>A0AAE3KCM4</accession>
<keyword evidence="2" id="KW-1185">Reference proteome</keyword>
<proteinExistence type="predicted"/>
<dbReference type="Gene3D" id="3.40.50.360">
    <property type="match status" value="1"/>
</dbReference>
<dbReference type="Proteomes" id="UP001205843">
    <property type="component" value="Unassembled WGS sequence"/>
</dbReference>
<comment type="caution">
    <text evidence="1">The sequence shown here is derived from an EMBL/GenBank/DDBJ whole genome shotgun (WGS) entry which is preliminary data.</text>
</comment>
<gene>
    <name evidence="1" type="ORF">J2T57_004249</name>
</gene>
<sequence>MAQLNFLEPHLTTMLAFIGLRSVEFVRVGYEEFQDERLRSAVEAAEQAVARKAAAAIGYNLQ</sequence>
<dbReference type="RefSeq" id="WP_253485080.1">
    <property type="nucleotide sequence ID" value="NZ_JALJXV010000013.1"/>
</dbReference>
<dbReference type="EMBL" id="JALJXV010000013">
    <property type="protein sequence ID" value="MCP1677075.1"/>
    <property type="molecule type" value="Genomic_DNA"/>
</dbReference>
<evidence type="ECO:0000313" key="1">
    <source>
        <dbReference type="EMBL" id="MCP1677075.1"/>
    </source>
</evidence>
<name>A0AAE3KCM4_9GAMM</name>
<organism evidence="1 2">
    <name type="scientific">Natronocella acetinitrilica</name>
    <dbReference type="NCBI Taxonomy" id="414046"/>
    <lineage>
        <taxon>Bacteria</taxon>
        <taxon>Pseudomonadati</taxon>
        <taxon>Pseudomonadota</taxon>
        <taxon>Gammaproteobacteria</taxon>
        <taxon>Chromatiales</taxon>
        <taxon>Ectothiorhodospiraceae</taxon>
        <taxon>Natronocella</taxon>
    </lineage>
</organism>
<dbReference type="InterPro" id="IPR029039">
    <property type="entry name" value="Flavoprotein-like_sf"/>
</dbReference>
<reference evidence="1" key="1">
    <citation type="submission" date="2022-03" db="EMBL/GenBank/DDBJ databases">
        <title>Genomic Encyclopedia of Type Strains, Phase III (KMG-III): the genomes of soil and plant-associated and newly described type strains.</title>
        <authorList>
            <person name="Whitman W."/>
        </authorList>
    </citation>
    <scope>NUCLEOTIDE SEQUENCE</scope>
    <source>
        <strain evidence="1">ANL 6-2</strain>
    </source>
</reference>
<protein>
    <submittedName>
        <fullName evidence="1">FMN-dependent NADH-azoreductase</fullName>
    </submittedName>
</protein>